<evidence type="ECO:0000256" key="3">
    <source>
        <dbReference type="ARBA" id="ARBA00022989"/>
    </source>
</evidence>
<feature type="transmembrane region" description="Helical" evidence="5">
    <location>
        <begin position="168"/>
        <end position="187"/>
    </location>
</feature>
<proteinExistence type="predicted"/>
<feature type="transmembrane region" description="Helical" evidence="5">
    <location>
        <begin position="102"/>
        <end position="126"/>
    </location>
</feature>
<dbReference type="EMBL" id="AZFB01000010">
    <property type="protein sequence ID" value="KRL62359.1"/>
    <property type="molecule type" value="Genomic_DNA"/>
</dbReference>
<evidence type="ECO:0000259" key="6">
    <source>
        <dbReference type="Pfam" id="PF12698"/>
    </source>
</evidence>
<dbReference type="PANTHER" id="PTHR43229:SF2">
    <property type="entry name" value="NODULATION PROTEIN J"/>
    <property type="match status" value="1"/>
</dbReference>
<evidence type="ECO:0000256" key="1">
    <source>
        <dbReference type="ARBA" id="ARBA00004141"/>
    </source>
</evidence>
<comment type="caution">
    <text evidence="7">The sequence shown here is derived from an EMBL/GenBank/DDBJ whole genome shotgun (WGS) entry which is preliminary data.</text>
</comment>
<feature type="transmembrane region" description="Helical" evidence="5">
    <location>
        <begin position="21"/>
        <end position="43"/>
    </location>
</feature>
<dbReference type="STRING" id="1122152.GCA_000425905_00057"/>
<comment type="subcellular location">
    <subcellularLocation>
        <location evidence="1">Membrane</location>
        <topology evidence="1">Multi-pass membrane protein</topology>
    </subcellularLocation>
</comment>
<dbReference type="InterPro" id="IPR051784">
    <property type="entry name" value="Nod_factor_ABC_transporter"/>
</dbReference>
<sequence>MDGGLIMKNFAYQLKINLKRFLLRNPFFFIFTISLPAIFYLIYTKVAISNAPAGWNKRFLVSMIVYGILINSLTTLSRILSSDDKSGFKLFVKLSPANLTSYYTNIFVVFEIMNLIAISAVALVGVVVNKVNLSFENWLVLLVAVPILCIPFALIGVLISFVGDENAVGALANLLMFAIAILSGLWWPLSIMPDYLQKIGKIMLGHPVSELSLNLLLKQNLATSQLQTLFIWLIVLVLILGLVIKTKGRKA</sequence>
<keyword evidence="8" id="KW-1185">Reference proteome</keyword>
<keyword evidence="3 5" id="KW-1133">Transmembrane helix</keyword>
<dbReference type="eggNOG" id="COG0842">
    <property type="taxonomic scope" value="Bacteria"/>
</dbReference>
<feature type="domain" description="ABC-2 type transporter transmembrane" evidence="6">
    <location>
        <begin position="56"/>
        <end position="240"/>
    </location>
</feature>
<keyword evidence="2 5" id="KW-0812">Transmembrane</keyword>
<dbReference type="AlphaFoldDB" id="A0A0R1RZM0"/>
<dbReference type="Pfam" id="PF12698">
    <property type="entry name" value="ABC2_membrane_3"/>
    <property type="match status" value="1"/>
</dbReference>
<evidence type="ECO:0000256" key="2">
    <source>
        <dbReference type="ARBA" id="ARBA00022692"/>
    </source>
</evidence>
<evidence type="ECO:0000256" key="4">
    <source>
        <dbReference type="ARBA" id="ARBA00023136"/>
    </source>
</evidence>
<gene>
    <name evidence="7" type="ORF">FC23_GL000303</name>
</gene>
<feature type="transmembrane region" description="Helical" evidence="5">
    <location>
        <begin position="226"/>
        <end position="244"/>
    </location>
</feature>
<organism evidence="7 8">
    <name type="scientific">Lactobacillus psittaci DSM 15354</name>
    <dbReference type="NCBI Taxonomy" id="1122152"/>
    <lineage>
        <taxon>Bacteria</taxon>
        <taxon>Bacillati</taxon>
        <taxon>Bacillota</taxon>
        <taxon>Bacilli</taxon>
        <taxon>Lactobacillales</taxon>
        <taxon>Lactobacillaceae</taxon>
        <taxon>Lactobacillus</taxon>
    </lineage>
</organism>
<dbReference type="GO" id="GO:0016020">
    <property type="term" value="C:membrane"/>
    <property type="evidence" value="ECO:0007669"/>
    <property type="project" value="UniProtKB-SubCell"/>
</dbReference>
<evidence type="ECO:0000313" key="7">
    <source>
        <dbReference type="EMBL" id="KRL62359.1"/>
    </source>
</evidence>
<feature type="transmembrane region" description="Helical" evidence="5">
    <location>
        <begin position="63"/>
        <end position="81"/>
    </location>
</feature>
<evidence type="ECO:0000256" key="5">
    <source>
        <dbReference type="SAM" id="Phobius"/>
    </source>
</evidence>
<accession>A0A0R1RZM0</accession>
<dbReference type="PANTHER" id="PTHR43229">
    <property type="entry name" value="NODULATION PROTEIN J"/>
    <property type="match status" value="1"/>
</dbReference>
<keyword evidence="4 5" id="KW-0472">Membrane</keyword>
<dbReference type="PATRIC" id="fig|1122152.4.peg.308"/>
<dbReference type="InterPro" id="IPR013525">
    <property type="entry name" value="ABC2_TM"/>
</dbReference>
<dbReference type="Proteomes" id="UP000051931">
    <property type="component" value="Unassembled WGS sequence"/>
</dbReference>
<evidence type="ECO:0000313" key="8">
    <source>
        <dbReference type="Proteomes" id="UP000051931"/>
    </source>
</evidence>
<protein>
    <submittedName>
        <fullName evidence="7">ABC transporter, permease protein</fullName>
    </submittedName>
</protein>
<dbReference type="GO" id="GO:0140359">
    <property type="term" value="F:ABC-type transporter activity"/>
    <property type="evidence" value="ECO:0007669"/>
    <property type="project" value="InterPro"/>
</dbReference>
<reference evidence="7 8" key="1">
    <citation type="journal article" date="2015" name="Genome Announc.">
        <title>Expanding the biotechnology potential of lactobacilli through comparative genomics of 213 strains and associated genera.</title>
        <authorList>
            <person name="Sun Z."/>
            <person name="Harris H.M."/>
            <person name="McCann A."/>
            <person name="Guo C."/>
            <person name="Argimon S."/>
            <person name="Zhang W."/>
            <person name="Yang X."/>
            <person name="Jeffery I.B."/>
            <person name="Cooney J.C."/>
            <person name="Kagawa T.F."/>
            <person name="Liu W."/>
            <person name="Song Y."/>
            <person name="Salvetti E."/>
            <person name="Wrobel A."/>
            <person name="Rasinkangas P."/>
            <person name="Parkhill J."/>
            <person name="Rea M.C."/>
            <person name="O'Sullivan O."/>
            <person name="Ritari J."/>
            <person name="Douillard F.P."/>
            <person name="Paul Ross R."/>
            <person name="Yang R."/>
            <person name="Briner A.E."/>
            <person name="Felis G.E."/>
            <person name="de Vos W.M."/>
            <person name="Barrangou R."/>
            <person name="Klaenhammer T.R."/>
            <person name="Caufield P.W."/>
            <person name="Cui Y."/>
            <person name="Zhang H."/>
            <person name="O'Toole P.W."/>
        </authorList>
    </citation>
    <scope>NUCLEOTIDE SEQUENCE [LARGE SCALE GENOMIC DNA]</scope>
    <source>
        <strain evidence="7 8">DSM 15354</strain>
    </source>
</reference>
<feature type="transmembrane region" description="Helical" evidence="5">
    <location>
        <begin position="138"/>
        <end position="161"/>
    </location>
</feature>
<name>A0A0R1RZM0_9LACO</name>